<dbReference type="RefSeq" id="WP_156945937.1">
    <property type="nucleotide sequence ID" value="NZ_CP004372.1"/>
</dbReference>
<proteinExistence type="inferred from homology"/>
<evidence type="ECO:0000313" key="5">
    <source>
        <dbReference type="Proteomes" id="UP000019593"/>
    </source>
</evidence>
<evidence type="ECO:0000256" key="2">
    <source>
        <dbReference type="ARBA" id="ARBA00023125"/>
    </source>
</evidence>
<feature type="region of interest" description="Disordered" evidence="3">
    <location>
        <begin position="1"/>
        <end position="31"/>
    </location>
</feature>
<keyword evidence="2" id="KW-0238">DNA-binding</keyword>
<dbReference type="SUPFAM" id="SSF47729">
    <property type="entry name" value="IHF-like DNA-binding proteins"/>
    <property type="match status" value="1"/>
</dbReference>
<evidence type="ECO:0000256" key="1">
    <source>
        <dbReference type="ARBA" id="ARBA00010529"/>
    </source>
</evidence>
<protein>
    <recommendedName>
        <fullName evidence="6">DNA-binding protein HU</fullName>
    </recommendedName>
</protein>
<evidence type="ECO:0000256" key="3">
    <source>
        <dbReference type="SAM" id="MobiDB-lite"/>
    </source>
</evidence>
<dbReference type="AlphaFoldDB" id="W8SR16"/>
<name>W8SR16_9RHOB</name>
<sequence length="123" mass="12979">MQVVPKNDATPPAIDETASKTSAETPERAKRPDLLDAIVARSDMKRSDVKLVMDLVLAEMGTLLDAHDELAVSPLGKLMVKKRVEKPGGALLTVKLKRTGPQPGPSAATEAPGEADPGADEKD</sequence>
<dbReference type="GO" id="GO:0030527">
    <property type="term" value="F:structural constituent of chromatin"/>
    <property type="evidence" value="ECO:0007669"/>
    <property type="project" value="InterPro"/>
</dbReference>
<dbReference type="Gene3D" id="4.10.520.10">
    <property type="entry name" value="IHF-like DNA-binding proteins"/>
    <property type="match status" value="1"/>
</dbReference>
<dbReference type="Pfam" id="PF00216">
    <property type="entry name" value="Bac_DNA_binding"/>
    <property type="match status" value="1"/>
</dbReference>
<organism evidence="4 5">
    <name type="scientific">Roseicyclus elongatus DSM 19469</name>
    <dbReference type="NCBI Taxonomy" id="1294273"/>
    <lineage>
        <taxon>Bacteria</taxon>
        <taxon>Pseudomonadati</taxon>
        <taxon>Pseudomonadota</taxon>
        <taxon>Alphaproteobacteria</taxon>
        <taxon>Rhodobacterales</taxon>
        <taxon>Roseobacteraceae</taxon>
        <taxon>Roseicyclus</taxon>
    </lineage>
</organism>
<dbReference type="HOGENOM" id="CLU_2013558_0_0_5"/>
<reference evidence="4 5" key="1">
    <citation type="submission" date="2013-03" db="EMBL/GenBank/DDBJ databases">
        <authorList>
            <person name="Fiebig A."/>
            <person name="Goeker M."/>
            <person name="Klenk H.-P.P."/>
        </authorList>
    </citation>
    <scope>NUCLEOTIDE SEQUENCE [LARGE SCALE GENOMIC DNA]</scope>
    <source>
        <strain evidence="5">DSM 19469</strain>
    </source>
</reference>
<accession>W8SR16</accession>
<evidence type="ECO:0000313" key="4">
    <source>
        <dbReference type="EMBL" id="AHM04945.1"/>
    </source>
</evidence>
<keyword evidence="5" id="KW-1185">Reference proteome</keyword>
<dbReference type="InterPro" id="IPR000119">
    <property type="entry name" value="Hist_DNA-bd"/>
</dbReference>
<dbReference type="EMBL" id="CP004372">
    <property type="protein sequence ID" value="AHM04945.1"/>
    <property type="molecule type" value="Genomic_DNA"/>
</dbReference>
<evidence type="ECO:0008006" key="6">
    <source>
        <dbReference type="Google" id="ProtNLM"/>
    </source>
</evidence>
<dbReference type="GO" id="GO:0003677">
    <property type="term" value="F:DNA binding"/>
    <property type="evidence" value="ECO:0007669"/>
    <property type="project" value="UniProtKB-KW"/>
</dbReference>
<dbReference type="eggNOG" id="COG0776">
    <property type="taxonomic scope" value="Bacteria"/>
</dbReference>
<dbReference type="InterPro" id="IPR010992">
    <property type="entry name" value="IHF-like_DNA-bd_dom_sf"/>
</dbReference>
<comment type="similarity">
    <text evidence="1">Belongs to the bacterial histone-like protein family.</text>
</comment>
<dbReference type="OrthoDB" id="7873378at2"/>
<dbReference type="KEGG" id="red:roselon_02631"/>
<dbReference type="STRING" id="1294273.roselon_02631"/>
<dbReference type="Proteomes" id="UP000019593">
    <property type="component" value="Chromosome"/>
</dbReference>
<gene>
    <name evidence="4" type="ORF">roselon_02631</name>
</gene>
<feature type="region of interest" description="Disordered" evidence="3">
    <location>
        <begin position="96"/>
        <end position="123"/>
    </location>
</feature>